<keyword evidence="4" id="KW-0560">Oxidoreductase</keyword>
<dbReference type="SUPFAM" id="SSF55103">
    <property type="entry name" value="FAD-linked oxidases, C-terminal domain"/>
    <property type="match status" value="1"/>
</dbReference>
<dbReference type="SUPFAM" id="SSF56176">
    <property type="entry name" value="FAD-binding/transporter-associated domain-like"/>
    <property type="match status" value="1"/>
</dbReference>
<dbReference type="RefSeq" id="WP_014015678.1">
    <property type="nucleotide sequence ID" value="NZ_CALDUZ010000054.1"/>
</dbReference>
<organism evidence="6 8">
    <name type="scientific">Megasphaera elsdenii</name>
    <dbReference type="NCBI Taxonomy" id="907"/>
    <lineage>
        <taxon>Bacteria</taxon>
        <taxon>Bacillati</taxon>
        <taxon>Bacillota</taxon>
        <taxon>Negativicutes</taxon>
        <taxon>Veillonellales</taxon>
        <taxon>Veillonellaceae</taxon>
        <taxon>Megasphaera</taxon>
    </lineage>
</organism>
<dbReference type="EMBL" id="CP027569">
    <property type="protein sequence ID" value="AVO27192.1"/>
    <property type="molecule type" value="Genomic_DNA"/>
</dbReference>
<reference evidence="6 8" key="1">
    <citation type="journal article" date="2018" name="Genome Announc.">
        <title>Complete genomes of two Megasphaera elsdenii strains, NCIMB 702410 and ATCC 25940.</title>
        <authorList>
            <person name="Hatmaker E.A."/>
            <person name="O'Dell K."/>
            <person name="Riley L.A."/>
            <person name="Klingeman D.M."/>
            <person name="Guss A.M."/>
        </authorList>
    </citation>
    <scope>NUCLEOTIDE SEQUENCE [LARGE SCALE GENOMIC DNA]</scope>
    <source>
        <strain evidence="6 8">NCIMB702410</strain>
    </source>
</reference>
<evidence type="ECO:0000313" key="8">
    <source>
        <dbReference type="Proteomes" id="UP000238358"/>
    </source>
</evidence>
<dbReference type="InterPro" id="IPR016166">
    <property type="entry name" value="FAD-bd_PCMH"/>
</dbReference>
<proteinExistence type="predicted"/>
<dbReference type="Gene3D" id="1.10.45.10">
    <property type="entry name" value="Vanillyl-alcohol Oxidase, Chain A, domain 4"/>
    <property type="match status" value="1"/>
</dbReference>
<dbReference type="EMBL" id="JABBJH010000004">
    <property type="protein sequence ID" value="NMK38601.1"/>
    <property type="molecule type" value="Genomic_DNA"/>
</dbReference>
<dbReference type="GO" id="GO:0071949">
    <property type="term" value="F:FAD binding"/>
    <property type="evidence" value="ECO:0007669"/>
    <property type="project" value="InterPro"/>
</dbReference>
<evidence type="ECO:0000313" key="6">
    <source>
        <dbReference type="EMBL" id="AVO27192.1"/>
    </source>
</evidence>
<evidence type="ECO:0000259" key="5">
    <source>
        <dbReference type="PROSITE" id="PS51387"/>
    </source>
</evidence>
<dbReference type="InterPro" id="IPR004113">
    <property type="entry name" value="FAD-bd_oxidored_4_C"/>
</dbReference>
<dbReference type="PROSITE" id="PS51387">
    <property type="entry name" value="FAD_PCMH"/>
    <property type="match status" value="1"/>
</dbReference>
<dbReference type="FunFam" id="1.10.45.10:FF:000001">
    <property type="entry name" value="D-lactate dehydrogenase mitochondrial"/>
    <property type="match status" value="1"/>
</dbReference>
<dbReference type="Proteomes" id="UP000536773">
    <property type="component" value="Unassembled WGS sequence"/>
</dbReference>
<evidence type="ECO:0000313" key="7">
    <source>
        <dbReference type="EMBL" id="NMK38601.1"/>
    </source>
</evidence>
<accession>A0A2S0M6Y6</accession>
<dbReference type="InterPro" id="IPR051914">
    <property type="entry name" value="FAD-linked_OxidoTrans_Type4"/>
</dbReference>
<protein>
    <submittedName>
        <fullName evidence="6">FAD-binding oxidoreductase</fullName>
    </submittedName>
</protein>
<dbReference type="PANTHER" id="PTHR42934:SF2">
    <property type="entry name" value="GLYCOLATE OXIDASE SUBUNIT GLCD"/>
    <property type="match status" value="1"/>
</dbReference>
<dbReference type="InterPro" id="IPR016171">
    <property type="entry name" value="Vanillyl_alc_oxidase_C-sub2"/>
</dbReference>
<dbReference type="Proteomes" id="UP000238358">
    <property type="component" value="Chromosome"/>
</dbReference>
<dbReference type="Gene3D" id="3.30.465.10">
    <property type="match status" value="1"/>
</dbReference>
<sequence length="466" mass="51651">MKTYQPITPEIIEKLKAITGPTYVKTDRDMLLQYQTDYETNPAMFHVPDAAVSPANAQEISEIVKLANEYDFPITVRSGGTSLADGAIPVCGGLVLCMDRLNKILELNEEGMYMTVEAGVRTVDLQNAAKKVGLMYAGDPSSAESSLIGGNLATNAGGLRAVRYGVTRDQVYCLEVVTPTGDIVECGRILKKCSTGYDLEQLIIGSEGTLGIITKVTVKLIPLPPYRFDVLAIYTDPRQALHMVPKLMKAGIDPTSVEYMDNSYVRGCADYCHYKDMPHYDDGIYVIITVETFHEDELDTKMDAVCTICEESGAAEVLEADDRVWNMRRNCQTSVELQSKVFLTDDVVVPVHKIAGTIEKIMDIGKDYPFEVKINAHIGDGNLHIVLCKMDMSDEEWEKNVEEFHQQVYAYAYSVGGRLAGEHGIGAKKLKYMEQFTPKGELKIMKTIKRAMDPKDILNPGKVIDA</sequence>
<evidence type="ECO:0000256" key="3">
    <source>
        <dbReference type="ARBA" id="ARBA00022827"/>
    </source>
</evidence>
<comment type="cofactor">
    <cofactor evidence="1">
        <name>FAD</name>
        <dbReference type="ChEBI" id="CHEBI:57692"/>
    </cofactor>
</comment>
<dbReference type="Pfam" id="PF01565">
    <property type="entry name" value="FAD_binding_4"/>
    <property type="match status" value="1"/>
</dbReference>
<dbReference type="InterPro" id="IPR036318">
    <property type="entry name" value="FAD-bd_PCMH-like_sf"/>
</dbReference>
<dbReference type="InterPro" id="IPR006094">
    <property type="entry name" value="Oxid_FAD_bind_N"/>
</dbReference>
<dbReference type="GO" id="GO:0016491">
    <property type="term" value="F:oxidoreductase activity"/>
    <property type="evidence" value="ECO:0007669"/>
    <property type="project" value="UniProtKB-KW"/>
</dbReference>
<keyword evidence="2" id="KW-0285">Flavoprotein</keyword>
<keyword evidence="3" id="KW-0274">FAD</keyword>
<evidence type="ECO:0000256" key="1">
    <source>
        <dbReference type="ARBA" id="ARBA00001974"/>
    </source>
</evidence>
<dbReference type="GeneID" id="97491670"/>
<reference evidence="7 9" key="2">
    <citation type="submission" date="2020-04" db="EMBL/GenBank/DDBJ databases">
        <authorList>
            <person name="Hitch T.C.A."/>
            <person name="Wylensek D."/>
            <person name="Clavel T."/>
        </authorList>
    </citation>
    <scope>NUCLEOTIDE SEQUENCE [LARGE SCALE GENOMIC DNA]</scope>
    <source>
        <strain evidence="7 9">WCA-386-APC-2A</strain>
    </source>
</reference>
<evidence type="ECO:0000313" key="9">
    <source>
        <dbReference type="Proteomes" id="UP000536773"/>
    </source>
</evidence>
<name>A0A2S0M6Y6_MEGEL</name>
<dbReference type="OrthoDB" id="9767256at2"/>
<dbReference type="InterPro" id="IPR016169">
    <property type="entry name" value="FAD-bd_PCMH_sub2"/>
</dbReference>
<dbReference type="Gene3D" id="3.30.70.2740">
    <property type="match status" value="1"/>
</dbReference>
<dbReference type="InterPro" id="IPR016164">
    <property type="entry name" value="FAD-linked_Oxase-like_C"/>
</dbReference>
<feature type="domain" description="FAD-binding PCMH-type" evidence="5">
    <location>
        <begin position="44"/>
        <end position="223"/>
    </location>
</feature>
<gene>
    <name evidence="6" type="ORF">C6Y28_06025</name>
    <name evidence="7" type="ORF">HG933_04265</name>
</gene>
<dbReference type="Pfam" id="PF02913">
    <property type="entry name" value="FAD-oxidase_C"/>
    <property type="match status" value="1"/>
</dbReference>
<dbReference type="PANTHER" id="PTHR42934">
    <property type="entry name" value="GLYCOLATE OXIDASE SUBUNIT GLCD"/>
    <property type="match status" value="1"/>
</dbReference>
<evidence type="ECO:0000256" key="4">
    <source>
        <dbReference type="ARBA" id="ARBA00023002"/>
    </source>
</evidence>
<dbReference type="AlphaFoldDB" id="A0A2S0M6Y6"/>
<evidence type="ECO:0000256" key="2">
    <source>
        <dbReference type="ARBA" id="ARBA00022630"/>
    </source>
</evidence>